<organism evidence="1 2">
    <name type="scientific">Algoriphagus boritolerans DSM 17298 = JCM 18970</name>
    <dbReference type="NCBI Taxonomy" id="1120964"/>
    <lineage>
        <taxon>Bacteria</taxon>
        <taxon>Pseudomonadati</taxon>
        <taxon>Bacteroidota</taxon>
        <taxon>Cytophagia</taxon>
        <taxon>Cytophagales</taxon>
        <taxon>Cyclobacteriaceae</taxon>
        <taxon>Algoriphagus</taxon>
    </lineage>
</organism>
<gene>
    <name evidence="1" type="ORF">SAMN03080598_01375</name>
</gene>
<dbReference type="RefSeq" id="WP_103924053.1">
    <property type="nucleotide sequence ID" value="NZ_FNVR01000005.1"/>
</dbReference>
<proteinExistence type="predicted"/>
<dbReference type="OrthoDB" id="819294at2"/>
<evidence type="ECO:0000313" key="1">
    <source>
        <dbReference type="EMBL" id="SEF78214.1"/>
    </source>
</evidence>
<reference evidence="2" key="1">
    <citation type="submission" date="2016-10" db="EMBL/GenBank/DDBJ databases">
        <authorList>
            <person name="Varghese N."/>
            <person name="Submissions S."/>
        </authorList>
    </citation>
    <scope>NUCLEOTIDE SEQUENCE [LARGE SCALE GENOMIC DNA]</scope>
    <source>
        <strain evidence="2">DSM 17298</strain>
    </source>
</reference>
<dbReference type="AlphaFoldDB" id="A0A1H5UTA4"/>
<dbReference type="STRING" id="1120964.GCA_001313265_02297"/>
<sequence length="396" mass="43996">MDKLLSGAVLVAAFFVWGCGSSEEKTAGVQSVSSWEFEKVDSLQFEIIGRPVLADVEFGKILLYDGQKSEFVILDEKGALISRFTKSGDSPDNFGFNLLLPGFLSESEIMMAGTLGIFVYDFSGNFIKKITHPEPQSGGVYTDLPGKSIDHFFLDGKNKILSKSFRVFESTLADAQFYEKFRGIEVIDSQSEAKKALIAFAPNSRFLNGNGFIQSDFEPVFSADEGGIFLAFAGDPVLHQYTWLGDSVSLEKSIKLSLPDFGEITGQPLKSLEGVGASTSMLTASVRKISKWNDKVLVQFFPGLSTEEDLALDQDYENGNEEEAKAKIQKLFTERKVRLAIVDPLEGKQLGIIDFPEWVNSSGFVLDGEDFWFVKRFNPEAEEDFIKLYKAKLIEK</sequence>
<dbReference type="EMBL" id="FNVR01000005">
    <property type="protein sequence ID" value="SEF78214.1"/>
    <property type="molecule type" value="Genomic_DNA"/>
</dbReference>
<evidence type="ECO:0000313" key="2">
    <source>
        <dbReference type="Proteomes" id="UP000236736"/>
    </source>
</evidence>
<protein>
    <recommendedName>
        <fullName evidence="3">6-bladed beta-propeller protein</fullName>
    </recommendedName>
</protein>
<keyword evidence="2" id="KW-1185">Reference proteome</keyword>
<accession>A0A1H5UTA4</accession>
<dbReference type="Proteomes" id="UP000236736">
    <property type="component" value="Unassembled WGS sequence"/>
</dbReference>
<evidence type="ECO:0008006" key="3">
    <source>
        <dbReference type="Google" id="ProtNLM"/>
    </source>
</evidence>
<name>A0A1H5UTA4_9BACT</name>